<dbReference type="RefSeq" id="WP_146322159.1">
    <property type="nucleotide sequence ID" value="NZ_CP042305.1"/>
</dbReference>
<accession>A0A5B8M960</accession>
<dbReference type="Gene3D" id="1.10.10.10">
    <property type="entry name" value="Winged helix-like DNA-binding domain superfamily/Winged helix DNA-binding domain"/>
    <property type="match status" value="1"/>
</dbReference>
<dbReference type="PANTHER" id="PTHR43537:SF5">
    <property type="entry name" value="UXU OPERON TRANSCRIPTIONAL REGULATOR"/>
    <property type="match status" value="1"/>
</dbReference>
<dbReference type="SUPFAM" id="SSF48008">
    <property type="entry name" value="GntR ligand-binding domain-like"/>
    <property type="match status" value="1"/>
</dbReference>
<dbReference type="Pfam" id="PF00392">
    <property type="entry name" value="GntR"/>
    <property type="match status" value="1"/>
</dbReference>
<dbReference type="GO" id="GO:0003700">
    <property type="term" value="F:DNA-binding transcription factor activity"/>
    <property type="evidence" value="ECO:0007669"/>
    <property type="project" value="InterPro"/>
</dbReference>
<dbReference type="PANTHER" id="PTHR43537">
    <property type="entry name" value="TRANSCRIPTIONAL REGULATOR, GNTR FAMILY"/>
    <property type="match status" value="1"/>
</dbReference>
<evidence type="ECO:0000256" key="3">
    <source>
        <dbReference type="ARBA" id="ARBA00023163"/>
    </source>
</evidence>
<evidence type="ECO:0000313" key="5">
    <source>
        <dbReference type="EMBL" id="QDZ16155.1"/>
    </source>
</evidence>
<dbReference type="PROSITE" id="PS50949">
    <property type="entry name" value="HTH_GNTR"/>
    <property type="match status" value="1"/>
</dbReference>
<dbReference type="InterPro" id="IPR036388">
    <property type="entry name" value="WH-like_DNA-bd_sf"/>
</dbReference>
<feature type="domain" description="HTH gntR-type" evidence="4">
    <location>
        <begin position="26"/>
        <end position="96"/>
    </location>
</feature>
<evidence type="ECO:0000256" key="1">
    <source>
        <dbReference type="ARBA" id="ARBA00023015"/>
    </source>
</evidence>
<evidence type="ECO:0000259" key="4">
    <source>
        <dbReference type="PROSITE" id="PS50949"/>
    </source>
</evidence>
<keyword evidence="6" id="KW-1185">Reference proteome</keyword>
<dbReference type="AlphaFoldDB" id="A0A5B8M960"/>
<dbReference type="InterPro" id="IPR008920">
    <property type="entry name" value="TF_FadR/GntR_C"/>
</dbReference>
<dbReference type="SMART" id="SM00345">
    <property type="entry name" value="HTH_GNTR"/>
    <property type="match status" value="1"/>
</dbReference>
<dbReference type="GO" id="GO:0003677">
    <property type="term" value="F:DNA binding"/>
    <property type="evidence" value="ECO:0007669"/>
    <property type="project" value="UniProtKB-KW"/>
</dbReference>
<dbReference type="CDD" id="cd07377">
    <property type="entry name" value="WHTH_GntR"/>
    <property type="match status" value="1"/>
</dbReference>
<gene>
    <name evidence="5" type="ORF">FPZ11_16550</name>
</gene>
<dbReference type="InterPro" id="IPR000524">
    <property type="entry name" value="Tscrpt_reg_HTH_GntR"/>
</dbReference>
<reference evidence="5 6" key="1">
    <citation type="submission" date="2019-07" db="EMBL/GenBank/DDBJ databases">
        <title>Full genome sequence of Humibacter sp. WJ7-1.</title>
        <authorList>
            <person name="Im W.-T."/>
        </authorList>
    </citation>
    <scope>NUCLEOTIDE SEQUENCE [LARGE SCALE GENOMIC DNA]</scope>
    <source>
        <strain evidence="5 6">WJ7-1</strain>
    </source>
</reference>
<organism evidence="5 6">
    <name type="scientific">Humibacter ginsenosidimutans</name>
    <dbReference type="NCBI Taxonomy" id="2599293"/>
    <lineage>
        <taxon>Bacteria</taxon>
        <taxon>Bacillati</taxon>
        <taxon>Actinomycetota</taxon>
        <taxon>Actinomycetes</taxon>
        <taxon>Micrococcales</taxon>
        <taxon>Microbacteriaceae</taxon>
        <taxon>Humibacter</taxon>
    </lineage>
</organism>
<protein>
    <submittedName>
        <fullName evidence="5">FadR family transcriptional regulator</fullName>
    </submittedName>
</protein>
<dbReference type="InterPro" id="IPR011711">
    <property type="entry name" value="GntR_C"/>
</dbReference>
<name>A0A5B8M960_9MICO</name>
<dbReference type="EMBL" id="CP042305">
    <property type="protein sequence ID" value="QDZ16155.1"/>
    <property type="molecule type" value="Genomic_DNA"/>
</dbReference>
<keyword evidence="1" id="KW-0805">Transcription regulation</keyword>
<keyword evidence="2" id="KW-0238">DNA-binding</keyword>
<sequence length="259" mass="27872">MSEERPTTARVGPAAREAIFAQLADAGRAEQVARRLTDAIILGVLDDGERLPSETELARRFGVAVITVREGLGMLRDSGLVETRRGRDGGSFVRSGTGHENALEARLRTVSRVELTDMATYFATILGGCAERAAARATDAEGDRLVAWVGEASFDSAASARSNTGGFYLEMAVLSQSPRLVREQIRAQAEYGPLLLLALDDHAVRASTAQGNHDIATAVRAHDSDRARALVAAQLQTHSEGLLRAKDALDREGVRRARR</sequence>
<dbReference type="KEGG" id="huw:FPZ11_16550"/>
<dbReference type="Gene3D" id="1.20.120.530">
    <property type="entry name" value="GntR ligand-binding domain-like"/>
    <property type="match status" value="1"/>
</dbReference>
<evidence type="ECO:0000313" key="6">
    <source>
        <dbReference type="Proteomes" id="UP000320216"/>
    </source>
</evidence>
<dbReference type="OrthoDB" id="9784718at2"/>
<dbReference type="InterPro" id="IPR036390">
    <property type="entry name" value="WH_DNA-bd_sf"/>
</dbReference>
<proteinExistence type="predicted"/>
<dbReference type="PRINTS" id="PR00035">
    <property type="entry name" value="HTHGNTR"/>
</dbReference>
<keyword evidence="3" id="KW-0804">Transcription</keyword>
<dbReference type="Proteomes" id="UP000320216">
    <property type="component" value="Chromosome"/>
</dbReference>
<dbReference type="SUPFAM" id="SSF46785">
    <property type="entry name" value="Winged helix' DNA-binding domain"/>
    <property type="match status" value="1"/>
</dbReference>
<dbReference type="Pfam" id="PF07729">
    <property type="entry name" value="FCD"/>
    <property type="match status" value="1"/>
</dbReference>
<evidence type="ECO:0000256" key="2">
    <source>
        <dbReference type="ARBA" id="ARBA00023125"/>
    </source>
</evidence>